<organism evidence="9 10">
    <name type="scientific">Amborella trichopoda</name>
    <dbReference type="NCBI Taxonomy" id="13333"/>
    <lineage>
        <taxon>Eukaryota</taxon>
        <taxon>Viridiplantae</taxon>
        <taxon>Streptophyta</taxon>
        <taxon>Embryophyta</taxon>
        <taxon>Tracheophyta</taxon>
        <taxon>Spermatophyta</taxon>
        <taxon>Magnoliopsida</taxon>
        <taxon>Amborellales</taxon>
        <taxon>Amborellaceae</taxon>
        <taxon>Amborella</taxon>
    </lineage>
</organism>
<feature type="domain" description="Pre-mRNA-splicing factor SLU7" evidence="8">
    <location>
        <begin position="254"/>
        <end position="376"/>
    </location>
</feature>
<dbReference type="eggNOG" id="KOG2560">
    <property type="taxonomic scope" value="Eukaryota"/>
</dbReference>
<dbReference type="HOGENOM" id="CLU_019317_3_1_1"/>
<comment type="function">
    <text evidence="7">Involved in pre-mRNA splicing.</text>
</comment>
<evidence type="ECO:0000256" key="7">
    <source>
        <dbReference type="RuleBase" id="RU367071"/>
    </source>
</evidence>
<evidence type="ECO:0000313" key="10">
    <source>
        <dbReference type="Proteomes" id="UP000017836"/>
    </source>
</evidence>
<dbReference type="Pfam" id="PF11708">
    <property type="entry name" value="Slu7"/>
    <property type="match status" value="2"/>
</dbReference>
<keyword evidence="4 7" id="KW-0747">Spliceosome</keyword>
<evidence type="ECO:0000259" key="8">
    <source>
        <dbReference type="Pfam" id="PF11708"/>
    </source>
</evidence>
<dbReference type="PANTHER" id="PTHR12942:SF2">
    <property type="entry name" value="PRE-MRNA-SPLICING FACTOR SLU7"/>
    <property type="match status" value="1"/>
</dbReference>
<evidence type="ECO:0000256" key="6">
    <source>
        <dbReference type="ARBA" id="ARBA00023242"/>
    </source>
</evidence>
<protein>
    <recommendedName>
        <fullName evidence="7">Pre-mRNA-splicing factor SLU7</fullName>
    </recommendedName>
</protein>
<dbReference type="STRING" id="13333.U5DEB2"/>
<dbReference type="InterPro" id="IPR021715">
    <property type="entry name" value="Slu7_dom"/>
</dbReference>
<keyword evidence="10" id="KW-1185">Reference proteome</keyword>
<accession>U5DEB2</accession>
<dbReference type="GO" id="GO:0008380">
    <property type="term" value="P:RNA splicing"/>
    <property type="evidence" value="ECO:0000318"/>
    <property type="project" value="GO_Central"/>
</dbReference>
<dbReference type="PANTHER" id="PTHR12942">
    <property type="entry name" value="STEP II SPLICING FACTOR SLU7"/>
    <property type="match status" value="1"/>
</dbReference>
<gene>
    <name evidence="9" type="ORF">AMTR_s00067p00022850</name>
</gene>
<dbReference type="Proteomes" id="UP000017836">
    <property type="component" value="Unassembled WGS sequence"/>
</dbReference>
<keyword evidence="5 7" id="KW-0508">mRNA splicing</keyword>
<evidence type="ECO:0000256" key="1">
    <source>
        <dbReference type="ARBA" id="ARBA00004123"/>
    </source>
</evidence>
<dbReference type="GO" id="GO:0000398">
    <property type="term" value="P:mRNA splicing, via spliceosome"/>
    <property type="evidence" value="ECO:0007669"/>
    <property type="project" value="UniProtKB-UniRule"/>
</dbReference>
<comment type="subunit">
    <text evidence="7">Associated with the spliceosome.</text>
</comment>
<comment type="similarity">
    <text evidence="2 7">Belongs to the SLU7 family.</text>
</comment>
<sequence>MFPSVPFKSIEDHRKRLELEVAQKAGIAPAEVDEDGHEINPHIPQYMSPVPWYLNAAIQFEAPKKIGNWTQTMPRHGMIEVQNYSMLEIIEKALVKYNSIMADSTELSTSALLQKLDMNMLSQDCGAMTHENKSCTERPRNVGARWTNKHVAPDEKVEALKLNYEAKRGCWNGFKPSTYAHVIERYEARRKYQKEQPLKKLQEKNHNQHMNGKVSDEQDSEDALRVDEAKVDENKQIDFAKVDKCVRTTGVGSTGTVRISGQALEFKQLSMQSLEAFGKGQDIHMQEVPAQAELLHREFMIKKEKLESQMKETILDNYGDASCQEELPRELLLGQCETNVAYDHAGRIIKGQEKSIPNRTYEEDVYINNLTSQVYGVHGGMTINGAISVASKL</sequence>
<keyword evidence="6 7" id="KW-0539">Nucleus</keyword>
<evidence type="ECO:0000256" key="2">
    <source>
        <dbReference type="ARBA" id="ARBA00007203"/>
    </source>
</evidence>
<feature type="domain" description="Pre-mRNA-splicing factor SLU7" evidence="8">
    <location>
        <begin position="162"/>
        <end position="245"/>
    </location>
</feature>
<dbReference type="EMBL" id="KI392078">
    <property type="protein sequence ID" value="ERN18743.1"/>
    <property type="molecule type" value="Genomic_DNA"/>
</dbReference>
<evidence type="ECO:0000256" key="3">
    <source>
        <dbReference type="ARBA" id="ARBA00022664"/>
    </source>
</evidence>
<evidence type="ECO:0000313" key="9">
    <source>
        <dbReference type="EMBL" id="ERN18743.1"/>
    </source>
</evidence>
<dbReference type="GO" id="GO:0005681">
    <property type="term" value="C:spliceosomal complex"/>
    <property type="evidence" value="ECO:0000318"/>
    <property type="project" value="GO_Central"/>
</dbReference>
<comment type="subcellular location">
    <subcellularLocation>
        <location evidence="1 7">Nucleus</location>
    </subcellularLocation>
</comment>
<dbReference type="OMA" id="GAMTHEN"/>
<dbReference type="Gramene" id="ERN18743">
    <property type="protein sequence ID" value="ERN18743"/>
    <property type="gene ID" value="AMTR_s00067p00022850"/>
</dbReference>
<name>U5DEB2_AMBTC</name>
<keyword evidence="3 7" id="KW-0507">mRNA processing</keyword>
<dbReference type="AlphaFoldDB" id="U5DEB2"/>
<dbReference type="InterPro" id="IPR039974">
    <property type="entry name" value="Splicing_factor_SLU7"/>
</dbReference>
<reference evidence="10" key="1">
    <citation type="journal article" date="2013" name="Science">
        <title>The Amborella genome and the evolution of flowering plants.</title>
        <authorList>
            <consortium name="Amborella Genome Project"/>
        </authorList>
    </citation>
    <scope>NUCLEOTIDE SEQUENCE [LARGE SCALE GENOMIC DNA]</scope>
</reference>
<dbReference type="GO" id="GO:0030628">
    <property type="term" value="F:pre-mRNA 3'-splice site binding"/>
    <property type="evidence" value="ECO:0007669"/>
    <property type="project" value="UniProtKB-UniRule"/>
</dbReference>
<evidence type="ECO:0000256" key="4">
    <source>
        <dbReference type="ARBA" id="ARBA00022728"/>
    </source>
</evidence>
<proteinExistence type="inferred from homology"/>
<evidence type="ECO:0000256" key="5">
    <source>
        <dbReference type="ARBA" id="ARBA00023187"/>
    </source>
</evidence>